<sequence length="66" mass="6946">MRFTGSSLLLALAAVTVVSGQKQYQKSTLQTNEKTLAVGLTPINRLMPRQGSAAASDLDTPNALTV</sequence>
<organism evidence="2 3">
    <name type="scientific">Penicillium cataractarum</name>
    <dbReference type="NCBI Taxonomy" id="2100454"/>
    <lineage>
        <taxon>Eukaryota</taxon>
        <taxon>Fungi</taxon>
        <taxon>Dikarya</taxon>
        <taxon>Ascomycota</taxon>
        <taxon>Pezizomycotina</taxon>
        <taxon>Eurotiomycetes</taxon>
        <taxon>Eurotiomycetidae</taxon>
        <taxon>Eurotiales</taxon>
        <taxon>Aspergillaceae</taxon>
        <taxon>Penicillium</taxon>
    </lineage>
</organism>
<evidence type="ECO:0000256" key="1">
    <source>
        <dbReference type="SAM" id="SignalP"/>
    </source>
</evidence>
<dbReference type="RefSeq" id="XP_056559403.1">
    <property type="nucleotide sequence ID" value="XM_056697191.1"/>
</dbReference>
<reference evidence="2" key="2">
    <citation type="journal article" date="2023" name="IMA Fungus">
        <title>Comparative genomic study of the Penicillium genus elucidates a diverse pangenome and 15 lateral gene transfer events.</title>
        <authorList>
            <person name="Petersen C."/>
            <person name="Sorensen T."/>
            <person name="Nielsen M.R."/>
            <person name="Sondergaard T.E."/>
            <person name="Sorensen J.L."/>
            <person name="Fitzpatrick D.A."/>
            <person name="Frisvad J.C."/>
            <person name="Nielsen K.L."/>
        </authorList>
    </citation>
    <scope>NUCLEOTIDE SEQUENCE</scope>
    <source>
        <strain evidence="2">IBT 29864</strain>
    </source>
</reference>
<feature type="signal peptide" evidence="1">
    <location>
        <begin position="1"/>
        <end position="20"/>
    </location>
</feature>
<dbReference type="GeneID" id="81436368"/>
<proteinExistence type="predicted"/>
<dbReference type="Proteomes" id="UP001147782">
    <property type="component" value="Unassembled WGS sequence"/>
</dbReference>
<keyword evidence="1" id="KW-0732">Signal</keyword>
<name>A0A9W9SNN9_9EURO</name>
<evidence type="ECO:0000313" key="2">
    <source>
        <dbReference type="EMBL" id="KAJ5381832.1"/>
    </source>
</evidence>
<evidence type="ECO:0000313" key="3">
    <source>
        <dbReference type="Proteomes" id="UP001147782"/>
    </source>
</evidence>
<gene>
    <name evidence="2" type="ORF">N7496_004260</name>
</gene>
<reference evidence="2" key="1">
    <citation type="submission" date="2022-11" db="EMBL/GenBank/DDBJ databases">
        <authorList>
            <person name="Petersen C."/>
        </authorList>
    </citation>
    <scope>NUCLEOTIDE SEQUENCE</scope>
    <source>
        <strain evidence="2">IBT 29864</strain>
    </source>
</reference>
<protein>
    <submittedName>
        <fullName evidence="2">Uncharacterized protein</fullName>
    </submittedName>
</protein>
<dbReference type="EMBL" id="JAPZBS010000002">
    <property type="protein sequence ID" value="KAJ5381832.1"/>
    <property type="molecule type" value="Genomic_DNA"/>
</dbReference>
<dbReference type="AlphaFoldDB" id="A0A9W9SNN9"/>
<feature type="chain" id="PRO_5040876728" evidence="1">
    <location>
        <begin position="21"/>
        <end position="66"/>
    </location>
</feature>
<comment type="caution">
    <text evidence="2">The sequence shown here is derived from an EMBL/GenBank/DDBJ whole genome shotgun (WGS) entry which is preliminary data.</text>
</comment>
<accession>A0A9W9SNN9</accession>
<keyword evidence="3" id="KW-1185">Reference proteome</keyword>